<proteinExistence type="inferred from homology"/>
<evidence type="ECO:0000256" key="4">
    <source>
        <dbReference type="PIRNR" id="PIRNR006386"/>
    </source>
</evidence>
<accession>A0A395HPZ4</accession>
<dbReference type="GO" id="GO:0006749">
    <property type="term" value="P:glutathione metabolic process"/>
    <property type="evidence" value="ECO:0007669"/>
    <property type="project" value="TreeGrafter"/>
</dbReference>
<evidence type="ECO:0000256" key="2">
    <source>
        <dbReference type="ARBA" id="ARBA00022679"/>
    </source>
</evidence>
<dbReference type="GO" id="GO:0016853">
    <property type="term" value="F:isomerase activity"/>
    <property type="evidence" value="ECO:0007669"/>
    <property type="project" value="UniProtKB-KW"/>
</dbReference>
<evidence type="ECO:0000256" key="1">
    <source>
        <dbReference type="ARBA" id="ARBA00006494"/>
    </source>
</evidence>
<dbReference type="InterPro" id="IPR014440">
    <property type="entry name" value="HCCAis_GSTk"/>
</dbReference>
<dbReference type="Proteomes" id="UP000248961">
    <property type="component" value="Unassembled WGS sequence"/>
</dbReference>
<dbReference type="PANTHER" id="PTHR42943">
    <property type="entry name" value="GLUTATHIONE S-TRANSFERASE KAPPA"/>
    <property type="match status" value="1"/>
</dbReference>
<dbReference type="GO" id="GO:0005739">
    <property type="term" value="C:mitochondrion"/>
    <property type="evidence" value="ECO:0007669"/>
    <property type="project" value="TreeGrafter"/>
</dbReference>
<reference evidence="7 8" key="1">
    <citation type="submission" date="2018-02" db="EMBL/GenBank/DDBJ databases">
        <title>The genomes of Aspergillus section Nigri reveals drivers in fungal speciation.</title>
        <authorList>
            <consortium name="DOE Joint Genome Institute"/>
            <person name="Vesth T.C."/>
            <person name="Nybo J."/>
            <person name="Theobald S."/>
            <person name="Brandl J."/>
            <person name="Frisvad J.C."/>
            <person name="Nielsen K.F."/>
            <person name="Lyhne E.K."/>
            <person name="Kogle M.E."/>
            <person name="Kuo A."/>
            <person name="Riley R."/>
            <person name="Clum A."/>
            <person name="Nolan M."/>
            <person name="Lipzen A."/>
            <person name="Salamov A."/>
            <person name="Henrissat B."/>
            <person name="Wiebenga A."/>
            <person name="De vries R.P."/>
            <person name="Grigoriev I.V."/>
            <person name="Mortensen U.H."/>
            <person name="Andersen M.R."/>
            <person name="Baker S.E."/>
        </authorList>
    </citation>
    <scope>NUCLEOTIDE SEQUENCE [LARGE SCALE GENOMIC DNA]</scope>
    <source>
        <strain evidence="7 8">CBS 101889</strain>
    </source>
</reference>
<dbReference type="FunFam" id="3.40.30.10:FF:000096">
    <property type="entry name" value="Glutathione S-transferase kappa"/>
    <property type="match status" value="1"/>
</dbReference>
<evidence type="ECO:0000259" key="6">
    <source>
        <dbReference type="Pfam" id="PF01323"/>
    </source>
</evidence>
<comment type="similarity">
    <text evidence="1 4">Belongs to the GST superfamily. Kappa family.</text>
</comment>
<dbReference type="VEuPathDB" id="FungiDB:BO97DRAFT_375523"/>
<comment type="catalytic activity">
    <reaction evidence="3 4">
        <text>RX + glutathione = an S-substituted glutathione + a halide anion + H(+)</text>
        <dbReference type="Rhea" id="RHEA:16437"/>
        <dbReference type="ChEBI" id="CHEBI:15378"/>
        <dbReference type="ChEBI" id="CHEBI:16042"/>
        <dbReference type="ChEBI" id="CHEBI:17792"/>
        <dbReference type="ChEBI" id="CHEBI:57925"/>
        <dbReference type="ChEBI" id="CHEBI:90779"/>
        <dbReference type="EC" id="2.5.1.18"/>
    </reaction>
</comment>
<dbReference type="EC" id="2.5.1.18" evidence="4"/>
<dbReference type="GeneID" id="37197280"/>
<dbReference type="InterPro" id="IPR036249">
    <property type="entry name" value="Thioredoxin-like_sf"/>
</dbReference>
<dbReference type="GO" id="GO:0005777">
    <property type="term" value="C:peroxisome"/>
    <property type="evidence" value="ECO:0007669"/>
    <property type="project" value="TreeGrafter"/>
</dbReference>
<dbReference type="InterPro" id="IPR001853">
    <property type="entry name" value="DSBA-like_thioredoxin_dom"/>
</dbReference>
<name>A0A395HPZ4_ASPHC</name>
<dbReference type="GO" id="GO:0004364">
    <property type="term" value="F:glutathione transferase activity"/>
    <property type="evidence" value="ECO:0007669"/>
    <property type="project" value="UniProtKB-UniRule"/>
</dbReference>
<dbReference type="OrthoDB" id="4664297at2759"/>
<protein>
    <recommendedName>
        <fullName evidence="4">Glutathione S-transferase kappa</fullName>
        <ecNumber evidence="4">2.5.1.18</ecNumber>
    </recommendedName>
</protein>
<keyword evidence="8" id="KW-1185">Reference proteome</keyword>
<feature type="domain" description="DSBA-like thioredoxin" evidence="6">
    <location>
        <begin position="6"/>
        <end position="205"/>
    </location>
</feature>
<dbReference type="Gene3D" id="3.40.30.10">
    <property type="entry name" value="Glutaredoxin"/>
    <property type="match status" value="1"/>
</dbReference>
<dbReference type="EMBL" id="KZ824308">
    <property type="protein sequence ID" value="RAL08928.1"/>
    <property type="molecule type" value="Genomic_DNA"/>
</dbReference>
<evidence type="ECO:0000313" key="8">
    <source>
        <dbReference type="Proteomes" id="UP000248961"/>
    </source>
</evidence>
<dbReference type="SUPFAM" id="SSF52833">
    <property type="entry name" value="Thioredoxin-like"/>
    <property type="match status" value="1"/>
</dbReference>
<dbReference type="PANTHER" id="PTHR42943:SF2">
    <property type="entry name" value="GLUTATHIONE S-TRANSFERASE KAPPA 1"/>
    <property type="match status" value="1"/>
</dbReference>
<evidence type="ECO:0000256" key="5">
    <source>
        <dbReference type="PIRSR" id="PIRSR006386-1"/>
    </source>
</evidence>
<organism evidence="7 8">
    <name type="scientific">Aspergillus homomorphus (strain CBS 101889)</name>
    <dbReference type="NCBI Taxonomy" id="1450537"/>
    <lineage>
        <taxon>Eukaryota</taxon>
        <taxon>Fungi</taxon>
        <taxon>Dikarya</taxon>
        <taxon>Ascomycota</taxon>
        <taxon>Pezizomycotina</taxon>
        <taxon>Eurotiomycetes</taxon>
        <taxon>Eurotiomycetidae</taxon>
        <taxon>Eurotiales</taxon>
        <taxon>Aspergillaceae</taxon>
        <taxon>Aspergillus</taxon>
        <taxon>Aspergillus subgen. Circumdati</taxon>
    </lineage>
</organism>
<dbReference type="InterPro" id="IPR051924">
    <property type="entry name" value="GST_Kappa/NadH"/>
</dbReference>
<dbReference type="PIRSF" id="PIRSF006386">
    <property type="entry name" value="HCCAis_GSTk"/>
    <property type="match status" value="1"/>
</dbReference>
<evidence type="ECO:0000256" key="3">
    <source>
        <dbReference type="ARBA" id="ARBA00047960"/>
    </source>
</evidence>
<gene>
    <name evidence="7" type="ORF">BO97DRAFT_375523</name>
</gene>
<evidence type="ECO:0000313" key="7">
    <source>
        <dbReference type="EMBL" id="RAL08928.1"/>
    </source>
</evidence>
<dbReference type="AlphaFoldDB" id="A0A395HPZ4"/>
<keyword evidence="7" id="KW-0413">Isomerase</keyword>
<keyword evidence="2 4" id="KW-0808">Transferase</keyword>
<dbReference type="RefSeq" id="XP_025548082.1">
    <property type="nucleotide sequence ID" value="XM_025692991.1"/>
</dbReference>
<sequence>MANPSITLYFDTVSPFGYIAFHVLRTSPIFSTCKITYVPIFLGGLMHACGNTPPVEIKNKDKWIATERNRWAKYFSVPIVAETPPNFPPRTLHTQRALCAVAQLAPEQLLSVQEALFRTFWVEGDGRIGEPACFVPVLEAVLGKEVAARVVEIMGTPEIKAQLAANTDRAFKAGAFGVPWLECTNAQGKTEGFFGVDHLGQVVDFLGLERGLDRGLMRALL</sequence>
<feature type="active site" description="Nucleophile" evidence="5">
    <location>
        <position position="14"/>
    </location>
</feature>
<dbReference type="Pfam" id="PF01323">
    <property type="entry name" value="DSBA"/>
    <property type="match status" value="1"/>
</dbReference>
<dbReference type="GO" id="GO:0004602">
    <property type="term" value="F:glutathione peroxidase activity"/>
    <property type="evidence" value="ECO:0007669"/>
    <property type="project" value="TreeGrafter"/>
</dbReference>
<dbReference type="STRING" id="1450537.A0A395HPZ4"/>